<dbReference type="Pfam" id="PF12017">
    <property type="entry name" value="Tnp_P_element"/>
    <property type="match status" value="1"/>
</dbReference>
<evidence type="ECO:0000313" key="3">
    <source>
        <dbReference type="EMBL" id="JAT82174.1"/>
    </source>
</evidence>
<organism evidence="3">
    <name type="scientific">Pectinophora gossypiella</name>
    <name type="common">Cotton pink bollworm</name>
    <name type="synonym">Depressaria gossypiella</name>
    <dbReference type="NCBI Taxonomy" id="13191"/>
    <lineage>
        <taxon>Eukaryota</taxon>
        <taxon>Metazoa</taxon>
        <taxon>Ecdysozoa</taxon>
        <taxon>Arthropoda</taxon>
        <taxon>Hexapoda</taxon>
        <taxon>Insecta</taxon>
        <taxon>Pterygota</taxon>
        <taxon>Neoptera</taxon>
        <taxon>Endopterygota</taxon>
        <taxon>Lepidoptera</taxon>
        <taxon>Glossata</taxon>
        <taxon>Ditrysia</taxon>
        <taxon>Gelechioidea</taxon>
        <taxon>Gelechiidae</taxon>
        <taxon>Apatetrinae</taxon>
        <taxon>Pectinophora</taxon>
    </lineage>
</organism>
<feature type="domain" description="Transposable element P transposase-like RNase H" evidence="2">
    <location>
        <begin position="165"/>
        <end position="254"/>
    </location>
</feature>
<name>A0A1E1W5D5_PECGO</name>
<reference evidence="3" key="1">
    <citation type="submission" date="2015-09" db="EMBL/GenBank/DDBJ databases">
        <title>De novo assembly of Pectinophora gossypiella (Pink Bollworm) gut transcriptome.</title>
        <authorList>
            <person name="Tassone E.E."/>
        </authorList>
    </citation>
    <scope>NUCLEOTIDE SEQUENCE</scope>
</reference>
<accession>A0A1E1W5D5</accession>
<dbReference type="InterPro" id="IPR048365">
    <property type="entry name" value="TNP-like_RNaseH_N"/>
</dbReference>
<proteinExistence type="predicted"/>
<evidence type="ECO:0000259" key="2">
    <source>
        <dbReference type="Pfam" id="PF21787"/>
    </source>
</evidence>
<feature type="domain" description="THAP9-like helix-turn-helix" evidence="1">
    <location>
        <begin position="88"/>
        <end position="157"/>
    </location>
</feature>
<dbReference type="EMBL" id="GDQN01008880">
    <property type="protein sequence ID" value="JAT82174.1"/>
    <property type="molecule type" value="Transcribed_RNA"/>
</dbReference>
<dbReference type="InterPro" id="IPR021896">
    <property type="entry name" value="THAP9-like_HTH"/>
</dbReference>
<sequence>KISDIKEDRLGCITLEPIPGPSGGCTVNTPVQTTLQVSGSVKLRKRVISKVKDLTPMGQKIYDAYQKAKRQADYFQRAKDAAKFSKGQAFEELTKNLNPYATKIILMQTRLCTKRKKGRRFTTEEKMIALAIMKQSPKGYRFLHRIFILPSKTTLNKMIEKLSIHTGISSQVTGLIKKEVGTWNERKKLCTVIFDEMSLDTALIYNRKQDTITGFVELKEKKRQFADHALVFMLRGAVYKWQQPISFYFCQGATS</sequence>
<dbReference type="Pfam" id="PF21787">
    <property type="entry name" value="TNP-like_RNaseH_N"/>
    <property type="match status" value="1"/>
</dbReference>
<feature type="non-terminal residue" evidence="3">
    <location>
        <position position="1"/>
    </location>
</feature>
<feature type="non-terminal residue" evidence="3">
    <location>
        <position position="255"/>
    </location>
</feature>
<dbReference type="AlphaFoldDB" id="A0A1E1W5D5"/>
<evidence type="ECO:0000259" key="1">
    <source>
        <dbReference type="Pfam" id="PF12017"/>
    </source>
</evidence>
<dbReference type="OrthoDB" id="7107965at2759"/>
<protein>
    <submittedName>
        <fullName evidence="3">Uncharacterized protein</fullName>
    </submittedName>
</protein>
<gene>
    <name evidence="3" type="ORF">g.484</name>
</gene>